<keyword evidence="2" id="KW-1003">Cell membrane</keyword>
<sequence length="289" mass="32485">MTSIIAVSPSDLSQRRQSLRRLRRRQVVHEIWRTLALCGLAGGLVWGSSQPVWTIQEAEQIDIQGNQLLSDRTIRSLLSLTYPQSLLRIEPQEIAEKLESKQSLIAKATVTRQLFPPGLTVQVQERQPVAIALSGHYANVCKQVGCNFLAVAKEGKSPSQQSTVGLLDEKGAWISIKSYTSIEKSFPLPTLKIIGSRDRYLPYWSKVYQVVRRSPVKVSEIDWQDPENLILKTELGVVHMGPYSSQLGEQLKVLDRMRHLSAKLNGRRIDYIDLKKPEAPAIQLLEPGS</sequence>
<dbReference type="Gene3D" id="3.10.20.310">
    <property type="entry name" value="membrane protein fhac"/>
    <property type="match status" value="1"/>
</dbReference>
<evidence type="ECO:0000256" key="3">
    <source>
        <dbReference type="ARBA" id="ARBA00022618"/>
    </source>
</evidence>
<keyword evidence="10" id="KW-1185">Reference proteome</keyword>
<feature type="domain" description="POTRA" evidence="8">
    <location>
        <begin position="56"/>
        <end position="126"/>
    </location>
</feature>
<keyword evidence="3" id="KW-0132">Cell division</keyword>
<evidence type="ECO:0000256" key="7">
    <source>
        <dbReference type="ARBA" id="ARBA00023306"/>
    </source>
</evidence>
<reference evidence="9" key="2">
    <citation type="submission" date="2020-08" db="EMBL/GenBank/DDBJ databases">
        <authorList>
            <person name="Chen M."/>
            <person name="Teng W."/>
            <person name="Zhao L."/>
            <person name="Hu C."/>
            <person name="Zhou Y."/>
            <person name="Han B."/>
            <person name="Song L."/>
            <person name="Shu W."/>
        </authorList>
    </citation>
    <scope>NUCLEOTIDE SEQUENCE</scope>
    <source>
        <strain evidence="9">FACHB-1375</strain>
    </source>
</reference>
<reference evidence="9" key="1">
    <citation type="journal article" date="2015" name="ISME J.">
        <title>Draft Genome Sequence of Streptomyces incarnatus NRRL8089, which Produces the Nucleoside Antibiotic Sinefungin.</title>
        <authorList>
            <person name="Oshima K."/>
            <person name="Hattori M."/>
            <person name="Shimizu H."/>
            <person name="Fukuda K."/>
            <person name="Nemoto M."/>
            <person name="Inagaki K."/>
            <person name="Tamura T."/>
        </authorList>
    </citation>
    <scope>NUCLEOTIDE SEQUENCE</scope>
    <source>
        <strain evidence="9">FACHB-1375</strain>
    </source>
</reference>
<accession>A0A926VG59</accession>
<keyword evidence="4" id="KW-0812">Transmembrane</keyword>
<gene>
    <name evidence="9" type="ORF">H6G03_15700</name>
</gene>
<organism evidence="9 10">
    <name type="scientific">Aerosakkonema funiforme FACHB-1375</name>
    <dbReference type="NCBI Taxonomy" id="2949571"/>
    <lineage>
        <taxon>Bacteria</taxon>
        <taxon>Bacillati</taxon>
        <taxon>Cyanobacteriota</taxon>
        <taxon>Cyanophyceae</taxon>
        <taxon>Oscillatoriophycideae</taxon>
        <taxon>Aerosakkonematales</taxon>
        <taxon>Aerosakkonemataceae</taxon>
        <taxon>Aerosakkonema</taxon>
    </lineage>
</organism>
<evidence type="ECO:0000256" key="1">
    <source>
        <dbReference type="ARBA" id="ARBA00004370"/>
    </source>
</evidence>
<dbReference type="InterPro" id="IPR050487">
    <property type="entry name" value="FtsQ_DivIB"/>
</dbReference>
<dbReference type="PANTHER" id="PTHR37820:SF1">
    <property type="entry name" value="CELL DIVISION PROTEIN FTSQ"/>
    <property type="match status" value="1"/>
</dbReference>
<evidence type="ECO:0000313" key="10">
    <source>
        <dbReference type="Proteomes" id="UP000641646"/>
    </source>
</evidence>
<dbReference type="EMBL" id="JACJPW010000038">
    <property type="protein sequence ID" value="MBD2182523.1"/>
    <property type="molecule type" value="Genomic_DNA"/>
</dbReference>
<dbReference type="Pfam" id="PF08478">
    <property type="entry name" value="POTRA_1"/>
    <property type="match status" value="1"/>
</dbReference>
<name>A0A926VG59_9CYAN</name>
<evidence type="ECO:0000256" key="4">
    <source>
        <dbReference type="ARBA" id="ARBA00022692"/>
    </source>
</evidence>
<evidence type="ECO:0000256" key="2">
    <source>
        <dbReference type="ARBA" id="ARBA00022475"/>
    </source>
</evidence>
<evidence type="ECO:0000256" key="5">
    <source>
        <dbReference type="ARBA" id="ARBA00022989"/>
    </source>
</evidence>
<protein>
    <submittedName>
        <fullName evidence="9">FtsQ-type POTRA domain-containing protein</fullName>
    </submittedName>
</protein>
<dbReference type="AlphaFoldDB" id="A0A926VG59"/>
<keyword evidence="7" id="KW-0131">Cell cycle</keyword>
<dbReference type="PANTHER" id="PTHR37820">
    <property type="entry name" value="CELL DIVISION PROTEIN DIVIB"/>
    <property type="match status" value="1"/>
</dbReference>
<dbReference type="RefSeq" id="WP_190465337.1">
    <property type="nucleotide sequence ID" value="NZ_JACJPW010000038.1"/>
</dbReference>
<comment type="subcellular location">
    <subcellularLocation>
        <location evidence="1">Membrane</location>
    </subcellularLocation>
</comment>
<dbReference type="PROSITE" id="PS51779">
    <property type="entry name" value="POTRA"/>
    <property type="match status" value="1"/>
</dbReference>
<dbReference type="GO" id="GO:0005886">
    <property type="term" value="C:plasma membrane"/>
    <property type="evidence" value="ECO:0007669"/>
    <property type="project" value="TreeGrafter"/>
</dbReference>
<evidence type="ECO:0000313" key="9">
    <source>
        <dbReference type="EMBL" id="MBD2182523.1"/>
    </source>
</evidence>
<keyword evidence="6" id="KW-0472">Membrane</keyword>
<dbReference type="GO" id="GO:0051301">
    <property type="term" value="P:cell division"/>
    <property type="evidence" value="ECO:0007669"/>
    <property type="project" value="UniProtKB-KW"/>
</dbReference>
<evidence type="ECO:0000259" key="8">
    <source>
        <dbReference type="PROSITE" id="PS51779"/>
    </source>
</evidence>
<keyword evidence="5" id="KW-1133">Transmembrane helix</keyword>
<proteinExistence type="predicted"/>
<dbReference type="InterPro" id="IPR034746">
    <property type="entry name" value="POTRA"/>
</dbReference>
<dbReference type="InterPro" id="IPR013685">
    <property type="entry name" value="POTRA_FtsQ_type"/>
</dbReference>
<comment type="caution">
    <text evidence="9">The sequence shown here is derived from an EMBL/GenBank/DDBJ whole genome shotgun (WGS) entry which is preliminary data.</text>
</comment>
<evidence type="ECO:0000256" key="6">
    <source>
        <dbReference type="ARBA" id="ARBA00023136"/>
    </source>
</evidence>
<dbReference type="Proteomes" id="UP000641646">
    <property type="component" value="Unassembled WGS sequence"/>
</dbReference>